<reference evidence="1" key="1">
    <citation type="journal article" date="2021" name="Proc. Natl. Acad. Sci. U.S.A.">
        <title>A Catalog of Tens of Thousands of Viruses from Human Metagenomes Reveals Hidden Associations with Chronic Diseases.</title>
        <authorList>
            <person name="Tisza M.J."/>
            <person name="Buck C.B."/>
        </authorList>
    </citation>
    <scope>NUCLEOTIDE SEQUENCE</scope>
    <source>
        <strain evidence="1">Ct0Ci105</strain>
    </source>
</reference>
<organism evidence="1">
    <name type="scientific">Siphoviridae sp. ct0Ci105</name>
    <dbReference type="NCBI Taxonomy" id="2825292"/>
    <lineage>
        <taxon>Viruses</taxon>
        <taxon>Duplodnaviria</taxon>
        <taxon>Heunggongvirae</taxon>
        <taxon>Uroviricota</taxon>
        <taxon>Caudoviricetes</taxon>
    </lineage>
</organism>
<proteinExistence type="predicted"/>
<evidence type="ECO:0000313" key="1">
    <source>
        <dbReference type="EMBL" id="DAE03005.1"/>
    </source>
</evidence>
<name>A0A8S5P8S2_9CAUD</name>
<sequence>MKIIHNSGGIQAAAENENRDASLAQLASMVDFLCILADVPTEDETINTEEGMSNE</sequence>
<accession>A0A8S5P8S2</accession>
<dbReference type="EMBL" id="BK015357">
    <property type="protein sequence ID" value="DAE03005.1"/>
    <property type="molecule type" value="Genomic_DNA"/>
</dbReference>
<protein>
    <submittedName>
        <fullName evidence="1">Uncharacterized protein</fullName>
    </submittedName>
</protein>